<sequence length="493" mass="54256">MDFLDGASENSWVRLVPKYLATVIGGASGEPPNEYIAQAGLHDPNVGQSDRIGFVRILYIAQLLKYDGFELAGRSLVRQLSADHKLRLCGAVVEDDSPLLAGHLSEYVVPVRDMTSFDVVYMEGGWNHSDGHPIRVPFDSVKNFVFQGGQLIVADAGRYYLEDHGSAVDEAQEFLGAYFPSREEGVRYLYDIGAEDSKGSQRFRPELMRIGDRFETIWTGIDSILTLGSIAIAPREEILGSGHSSTAVMISDQFVDRNFPSPWASIKTYGGGHVVLIAASVSADFLVDRNPDNARWISNILDAVLDRSRETAKWLKPGPGSGSALDPVNVLQEDESQQHERKSSFLTPVDSQRADVNRKVLQESVGKSIAALANTDGGQLVIGQADDGEVLGLAEDFRCLGKLQSRDGFTQRLADYVGKFMSPNWEYIGINLDWVEQDGKDVAVVNIPRCALPVYLDTQSASEVIFVRRGTRTERLQGRALGEWLSGPRFLAK</sequence>
<evidence type="ECO:0000313" key="2">
    <source>
        <dbReference type="EMBL" id="MFC5061128.1"/>
    </source>
</evidence>
<protein>
    <submittedName>
        <fullName evidence="2">Helix-turn-helix domain-containing protein</fullName>
    </submittedName>
</protein>
<feature type="domain" description="Schlafen AlbA-2" evidence="1">
    <location>
        <begin position="335"/>
        <end position="476"/>
    </location>
</feature>
<evidence type="ECO:0000313" key="3">
    <source>
        <dbReference type="Proteomes" id="UP001595947"/>
    </source>
</evidence>
<dbReference type="Pfam" id="PF04326">
    <property type="entry name" value="SLFN_AlbA_2"/>
    <property type="match status" value="1"/>
</dbReference>
<dbReference type="InterPro" id="IPR038461">
    <property type="entry name" value="Schlafen_AlbA_2_dom_sf"/>
</dbReference>
<accession>A0ABV9YI53</accession>
<dbReference type="Gene3D" id="3.30.950.30">
    <property type="entry name" value="Schlafen, AAA domain"/>
    <property type="match status" value="1"/>
</dbReference>
<comment type="caution">
    <text evidence="2">The sequence shown here is derived from an EMBL/GenBank/DDBJ whole genome shotgun (WGS) entry which is preliminary data.</text>
</comment>
<dbReference type="Proteomes" id="UP001595947">
    <property type="component" value="Unassembled WGS sequence"/>
</dbReference>
<reference evidence="3" key="1">
    <citation type="journal article" date="2019" name="Int. J. Syst. Evol. Microbiol.">
        <title>The Global Catalogue of Microorganisms (GCM) 10K type strain sequencing project: providing services to taxonomists for standard genome sequencing and annotation.</title>
        <authorList>
            <consortium name="The Broad Institute Genomics Platform"/>
            <consortium name="The Broad Institute Genome Sequencing Center for Infectious Disease"/>
            <person name="Wu L."/>
            <person name="Ma J."/>
        </authorList>
    </citation>
    <scope>NUCLEOTIDE SEQUENCE [LARGE SCALE GENOMIC DNA]</scope>
    <source>
        <strain evidence="3">CGMCC 4.7093</strain>
    </source>
</reference>
<dbReference type="RefSeq" id="WP_378034483.1">
    <property type="nucleotide sequence ID" value="NZ_JBHSIV010000002.1"/>
</dbReference>
<name>A0ABV9YI53_9PSEU</name>
<organism evidence="2 3">
    <name type="scientific">Actinomycetospora atypica</name>
    <dbReference type="NCBI Taxonomy" id="1290095"/>
    <lineage>
        <taxon>Bacteria</taxon>
        <taxon>Bacillati</taxon>
        <taxon>Actinomycetota</taxon>
        <taxon>Actinomycetes</taxon>
        <taxon>Pseudonocardiales</taxon>
        <taxon>Pseudonocardiaceae</taxon>
        <taxon>Actinomycetospora</taxon>
    </lineage>
</organism>
<gene>
    <name evidence="2" type="ORF">ACFPBZ_02840</name>
</gene>
<proteinExistence type="predicted"/>
<evidence type="ECO:0000259" key="1">
    <source>
        <dbReference type="Pfam" id="PF04326"/>
    </source>
</evidence>
<dbReference type="InterPro" id="IPR007421">
    <property type="entry name" value="Schlafen_AlbA_2_dom"/>
</dbReference>
<keyword evidence="3" id="KW-1185">Reference proteome</keyword>
<dbReference type="EMBL" id="JBHSIV010000002">
    <property type="protein sequence ID" value="MFC5061128.1"/>
    <property type="molecule type" value="Genomic_DNA"/>
</dbReference>